<evidence type="ECO:0000259" key="2">
    <source>
        <dbReference type="Pfam" id="PF01498"/>
    </source>
</evidence>
<proteinExistence type="predicted"/>
<dbReference type="GO" id="GO:0015074">
    <property type="term" value="P:DNA integration"/>
    <property type="evidence" value="ECO:0007669"/>
    <property type="project" value="InterPro"/>
</dbReference>
<keyword evidence="4" id="KW-1185">Reference proteome</keyword>
<accession>A0A087UAC6</accession>
<dbReference type="Pfam" id="PF01498">
    <property type="entry name" value="HTH_Tnp_Tc3_2"/>
    <property type="match status" value="1"/>
</dbReference>
<dbReference type="InterPro" id="IPR009057">
    <property type="entry name" value="Homeodomain-like_sf"/>
</dbReference>
<dbReference type="GO" id="GO:0006313">
    <property type="term" value="P:DNA transposition"/>
    <property type="evidence" value="ECO:0007669"/>
    <property type="project" value="InterPro"/>
</dbReference>
<feature type="domain" description="Transposase Tc1-like" evidence="2">
    <location>
        <begin position="150"/>
        <end position="216"/>
    </location>
</feature>
<evidence type="ECO:0000313" key="4">
    <source>
        <dbReference type="Proteomes" id="UP000054359"/>
    </source>
</evidence>
<dbReference type="AlphaFoldDB" id="A0A087UAC6"/>
<evidence type="ECO:0000313" key="3">
    <source>
        <dbReference type="EMBL" id="KFM74315.1"/>
    </source>
</evidence>
<gene>
    <name evidence="3" type="ORF">X975_12691</name>
</gene>
<organism evidence="3 4">
    <name type="scientific">Stegodyphus mimosarum</name>
    <name type="common">African social velvet spider</name>
    <dbReference type="NCBI Taxonomy" id="407821"/>
    <lineage>
        <taxon>Eukaryota</taxon>
        <taxon>Metazoa</taxon>
        <taxon>Ecdysozoa</taxon>
        <taxon>Arthropoda</taxon>
        <taxon>Chelicerata</taxon>
        <taxon>Arachnida</taxon>
        <taxon>Araneae</taxon>
        <taxon>Araneomorphae</taxon>
        <taxon>Entelegynae</taxon>
        <taxon>Eresoidea</taxon>
        <taxon>Eresidae</taxon>
        <taxon>Stegodyphus</taxon>
    </lineage>
</organism>
<protein>
    <submittedName>
        <fullName evidence="3">Transposable element Tcb1 transposase</fullName>
    </submittedName>
</protein>
<sequence>MVIYPSYQKIRLRELEKYLAGVCFFVYSIDGSTTGDDTEDKNIPDGNDVANNQEVNHYKQDLQDIIGLGDNICVSMTSRRRMEDSEPWRAVGRIEAGQSITHVALFFGVHHSVISRLWKQFQTTQTVVRRPAAGRPRVTTPAEDRYSATVGKRNRRATSTCVTSMVTTSFTKAISTATVRRRLRMSGLYVLVPRVCVSLSVQSRGARLQWCREHVNWNVSHWGNAMFTDESRFVLEPDDKRIRIGREQRTRSQSQNITERHAFRGGSIMV</sequence>
<reference evidence="3 4" key="1">
    <citation type="submission" date="2013-11" db="EMBL/GenBank/DDBJ databases">
        <title>Genome sequencing of Stegodyphus mimosarum.</title>
        <authorList>
            <person name="Bechsgaard J."/>
        </authorList>
    </citation>
    <scope>NUCLEOTIDE SEQUENCE [LARGE SCALE GENOMIC DNA]</scope>
</reference>
<feature type="non-terminal residue" evidence="3">
    <location>
        <position position="270"/>
    </location>
</feature>
<evidence type="ECO:0000256" key="1">
    <source>
        <dbReference type="ARBA" id="ARBA00004123"/>
    </source>
</evidence>
<dbReference type="InterPro" id="IPR002492">
    <property type="entry name" value="Transposase_Tc1-like"/>
</dbReference>
<dbReference type="EMBL" id="KK118976">
    <property type="protein sequence ID" value="KFM74315.1"/>
    <property type="molecule type" value="Genomic_DNA"/>
</dbReference>
<dbReference type="GO" id="GO:0003677">
    <property type="term" value="F:DNA binding"/>
    <property type="evidence" value="ECO:0007669"/>
    <property type="project" value="InterPro"/>
</dbReference>
<dbReference type="GO" id="GO:0005634">
    <property type="term" value="C:nucleus"/>
    <property type="evidence" value="ECO:0007669"/>
    <property type="project" value="UniProtKB-SubCell"/>
</dbReference>
<name>A0A087UAC6_STEMI</name>
<dbReference type="Gene3D" id="3.30.420.10">
    <property type="entry name" value="Ribonuclease H-like superfamily/Ribonuclease H"/>
    <property type="match status" value="1"/>
</dbReference>
<dbReference type="Proteomes" id="UP000054359">
    <property type="component" value="Unassembled WGS sequence"/>
</dbReference>
<dbReference type="OrthoDB" id="6734331at2759"/>
<dbReference type="InterPro" id="IPR036397">
    <property type="entry name" value="RNaseH_sf"/>
</dbReference>
<comment type="subcellular location">
    <subcellularLocation>
        <location evidence="1">Nucleus</location>
    </subcellularLocation>
</comment>
<dbReference type="SUPFAM" id="SSF46689">
    <property type="entry name" value="Homeodomain-like"/>
    <property type="match status" value="1"/>
</dbReference>